<evidence type="ECO:0000313" key="2">
    <source>
        <dbReference type="Proteomes" id="UP000019050"/>
    </source>
</evidence>
<organism evidence="1 2">
    <name type="scientific">Abiotrophia defectiva ATCC 49176</name>
    <dbReference type="NCBI Taxonomy" id="592010"/>
    <lineage>
        <taxon>Bacteria</taxon>
        <taxon>Bacillati</taxon>
        <taxon>Bacillota</taxon>
        <taxon>Bacilli</taxon>
        <taxon>Lactobacillales</taxon>
        <taxon>Aerococcaceae</taxon>
        <taxon>Abiotrophia</taxon>
    </lineage>
</organism>
<gene>
    <name evidence="1" type="ORF">GCWU000182_000244</name>
</gene>
<reference evidence="1" key="1">
    <citation type="submission" date="2013-06" db="EMBL/GenBank/DDBJ databases">
        <authorList>
            <person name="Weinstock G."/>
            <person name="Sodergren E."/>
            <person name="Clifton S."/>
            <person name="Fulton L."/>
            <person name="Fulton B."/>
            <person name="Courtney L."/>
            <person name="Fronick C."/>
            <person name="Harrison M."/>
            <person name="Strong C."/>
            <person name="Farmer C."/>
            <person name="Delahaunty K."/>
            <person name="Markovic C."/>
            <person name="Hall O."/>
            <person name="Minx P."/>
            <person name="Tomlinson C."/>
            <person name="Mitreva M."/>
            <person name="Nelson J."/>
            <person name="Hou S."/>
            <person name="Wollam A."/>
            <person name="Pepin K.H."/>
            <person name="Johnson M."/>
            <person name="Bhonagiri V."/>
            <person name="Nash W.E."/>
            <person name="Warren W."/>
            <person name="Chinwalla A."/>
            <person name="Mardis E.R."/>
            <person name="Wilson R.K."/>
        </authorList>
    </citation>
    <scope>NUCLEOTIDE SEQUENCE [LARGE SCALE GENOMIC DNA]</scope>
    <source>
        <strain evidence="1">ATCC 49176</strain>
    </source>
</reference>
<dbReference type="STRING" id="592010.GCWU000182_000244"/>
<protein>
    <recommendedName>
        <fullName evidence="3">V-type sodium ATPase, E subunit</fullName>
    </recommendedName>
</protein>
<proteinExistence type="predicted"/>
<dbReference type="HOGENOM" id="CLU_105846_2_1_9"/>
<evidence type="ECO:0008006" key="3">
    <source>
        <dbReference type="Google" id="ProtNLM"/>
    </source>
</evidence>
<dbReference type="Gene3D" id="1.20.5.620">
    <property type="entry name" value="F1F0 ATP synthase subunit B, membrane domain"/>
    <property type="match status" value="1"/>
</dbReference>
<dbReference type="GeneID" id="84816409"/>
<dbReference type="AlphaFoldDB" id="W1Q6M6"/>
<keyword evidence="2" id="KW-1185">Reference proteome</keyword>
<accession>W1Q6M6</accession>
<dbReference type="Proteomes" id="UP000019050">
    <property type="component" value="Unassembled WGS sequence"/>
</dbReference>
<dbReference type="eggNOG" id="COG1390">
    <property type="taxonomic scope" value="Bacteria"/>
</dbReference>
<dbReference type="EMBL" id="ACIN03000001">
    <property type="protein sequence ID" value="ESK66554.1"/>
    <property type="molecule type" value="Genomic_DNA"/>
</dbReference>
<name>W1Q6M6_ABIDE</name>
<dbReference type="OrthoDB" id="2139645at2"/>
<dbReference type="RefSeq" id="WP_023390902.1">
    <property type="nucleotide sequence ID" value="NZ_KI535340.1"/>
</dbReference>
<sequence length="192" mass="22631">MSEMESLRQAILAQVTEEGEALLRRARHEHHDLLEKAEAQAMAERDRHRQQALNQVRSRYQQQLQQVDYQKRQAKLTAKQKVLTELFTEALARMEAWDSQQIWQFMEPVLNQFSGQAFELALGEDTQAKFSQDQLDQLQVRYPDMALRVPLRHETGFVITLGRIEYNYLFRELLTAIYEEEGYQIANQIFAD</sequence>
<dbReference type="SUPFAM" id="SSF160527">
    <property type="entry name" value="V-type ATPase subunit E-like"/>
    <property type="match status" value="1"/>
</dbReference>
<evidence type="ECO:0000313" key="1">
    <source>
        <dbReference type="EMBL" id="ESK66554.1"/>
    </source>
</evidence>
<comment type="caution">
    <text evidence="1">The sequence shown here is derived from an EMBL/GenBank/DDBJ whole genome shotgun (WGS) entry which is preliminary data.</text>
</comment>